<sequence>MQAPNWDHPFEIICDASNYAIGAVLGQKNGRASHVIFYASRTLDNAQSNYSTTEKALLAIVFAWEKFRQYLLGTKVIVYSDHVALKYLMTKKDAKPRLIRWILLLQEFDFRITSNETPLPLRDEFPDEHLFSLTQSIPWYADIVNFLVSKRIPTHSHVLKKTSSKVMQNSMCEMTLFVETLSRSNH</sequence>
<dbReference type="PANTHER" id="PTHR34072">
    <property type="entry name" value="ENZYMATIC POLYPROTEIN-RELATED"/>
    <property type="match status" value="1"/>
</dbReference>
<evidence type="ECO:0000259" key="7">
    <source>
        <dbReference type="Pfam" id="PF17917"/>
    </source>
</evidence>
<dbReference type="InterPro" id="IPR041373">
    <property type="entry name" value="RT_RNaseH"/>
</dbReference>
<proteinExistence type="predicted"/>
<feature type="domain" description="Reverse transcriptase RNase H-like" evidence="7">
    <location>
        <begin position="7"/>
        <end position="108"/>
    </location>
</feature>
<keyword evidence="9" id="KW-1185">Reference proteome</keyword>
<dbReference type="GO" id="GO:0003964">
    <property type="term" value="F:RNA-directed DNA polymerase activity"/>
    <property type="evidence" value="ECO:0007669"/>
    <property type="project" value="UniProtKB-KW"/>
</dbReference>
<keyword evidence="3" id="KW-0540">Nuclease</keyword>
<evidence type="ECO:0000313" key="8">
    <source>
        <dbReference type="EMBL" id="KAJ0213977.1"/>
    </source>
</evidence>
<dbReference type="InterPro" id="IPR043502">
    <property type="entry name" value="DNA/RNA_pol_sf"/>
</dbReference>
<dbReference type="Pfam" id="PF17917">
    <property type="entry name" value="RT_RNaseH"/>
    <property type="match status" value="1"/>
</dbReference>
<dbReference type="GO" id="GO:0004519">
    <property type="term" value="F:endonuclease activity"/>
    <property type="evidence" value="ECO:0007669"/>
    <property type="project" value="UniProtKB-KW"/>
</dbReference>
<protein>
    <recommendedName>
        <fullName evidence="7">Reverse transcriptase RNase H-like domain-containing protein</fullName>
    </recommendedName>
</protein>
<keyword evidence="5" id="KW-0378">Hydrolase</keyword>
<reference evidence="8 9" key="1">
    <citation type="journal article" date="2017" name="Nat. Commun.">
        <title>Genome assembly with in vitro proximity ligation data and whole-genome triplication in lettuce.</title>
        <authorList>
            <person name="Reyes-Chin-Wo S."/>
            <person name="Wang Z."/>
            <person name="Yang X."/>
            <person name="Kozik A."/>
            <person name="Arikit S."/>
            <person name="Song C."/>
            <person name="Xia L."/>
            <person name="Froenicke L."/>
            <person name="Lavelle D.O."/>
            <person name="Truco M.J."/>
            <person name="Xia R."/>
            <person name="Zhu S."/>
            <person name="Xu C."/>
            <person name="Xu H."/>
            <person name="Xu X."/>
            <person name="Cox K."/>
            <person name="Korf I."/>
            <person name="Meyers B.C."/>
            <person name="Michelmore R.W."/>
        </authorList>
    </citation>
    <scope>NUCLEOTIDE SEQUENCE [LARGE SCALE GENOMIC DNA]</scope>
    <source>
        <strain evidence="9">cv. Salinas</strain>
        <tissue evidence="8">Seedlings</tissue>
    </source>
</reference>
<dbReference type="Proteomes" id="UP000235145">
    <property type="component" value="Unassembled WGS sequence"/>
</dbReference>
<dbReference type="GO" id="GO:0016787">
    <property type="term" value="F:hydrolase activity"/>
    <property type="evidence" value="ECO:0007669"/>
    <property type="project" value="UniProtKB-KW"/>
</dbReference>
<dbReference type="PANTHER" id="PTHR34072:SF57">
    <property type="entry name" value="RNA-DIRECTED DNA POLYMERASE"/>
    <property type="match status" value="1"/>
</dbReference>
<evidence type="ECO:0000256" key="1">
    <source>
        <dbReference type="ARBA" id="ARBA00022679"/>
    </source>
</evidence>
<keyword evidence="1" id="KW-0808">Transferase</keyword>
<evidence type="ECO:0000256" key="5">
    <source>
        <dbReference type="ARBA" id="ARBA00022801"/>
    </source>
</evidence>
<accession>A0A9R1XNL8</accession>
<dbReference type="EMBL" id="NBSK02000004">
    <property type="protein sequence ID" value="KAJ0213977.1"/>
    <property type="molecule type" value="Genomic_DNA"/>
</dbReference>
<comment type="caution">
    <text evidence="8">The sequence shown here is derived from an EMBL/GenBank/DDBJ whole genome shotgun (WGS) entry which is preliminary data.</text>
</comment>
<dbReference type="FunFam" id="3.10.20.370:FF:000001">
    <property type="entry name" value="Retrovirus-related Pol polyprotein from transposon 17.6-like protein"/>
    <property type="match status" value="1"/>
</dbReference>
<keyword evidence="6" id="KW-0695">RNA-directed DNA polymerase</keyword>
<dbReference type="CDD" id="cd09274">
    <property type="entry name" value="RNase_HI_RT_Ty3"/>
    <property type="match status" value="1"/>
</dbReference>
<evidence type="ECO:0000313" key="9">
    <source>
        <dbReference type="Proteomes" id="UP000235145"/>
    </source>
</evidence>
<gene>
    <name evidence="8" type="ORF">LSAT_V11C400224130</name>
</gene>
<keyword evidence="2" id="KW-0548">Nucleotidyltransferase</keyword>
<name>A0A9R1XNL8_LACSA</name>
<evidence type="ECO:0000256" key="4">
    <source>
        <dbReference type="ARBA" id="ARBA00022759"/>
    </source>
</evidence>
<evidence type="ECO:0000256" key="6">
    <source>
        <dbReference type="ARBA" id="ARBA00022918"/>
    </source>
</evidence>
<evidence type="ECO:0000256" key="3">
    <source>
        <dbReference type="ARBA" id="ARBA00022722"/>
    </source>
</evidence>
<dbReference type="SUPFAM" id="SSF56672">
    <property type="entry name" value="DNA/RNA polymerases"/>
    <property type="match status" value="1"/>
</dbReference>
<organism evidence="8 9">
    <name type="scientific">Lactuca sativa</name>
    <name type="common">Garden lettuce</name>
    <dbReference type="NCBI Taxonomy" id="4236"/>
    <lineage>
        <taxon>Eukaryota</taxon>
        <taxon>Viridiplantae</taxon>
        <taxon>Streptophyta</taxon>
        <taxon>Embryophyta</taxon>
        <taxon>Tracheophyta</taxon>
        <taxon>Spermatophyta</taxon>
        <taxon>Magnoliopsida</taxon>
        <taxon>eudicotyledons</taxon>
        <taxon>Gunneridae</taxon>
        <taxon>Pentapetalae</taxon>
        <taxon>asterids</taxon>
        <taxon>campanulids</taxon>
        <taxon>Asterales</taxon>
        <taxon>Asteraceae</taxon>
        <taxon>Cichorioideae</taxon>
        <taxon>Cichorieae</taxon>
        <taxon>Lactucinae</taxon>
        <taxon>Lactuca</taxon>
    </lineage>
</organism>
<dbReference type="AlphaFoldDB" id="A0A9R1XNL8"/>
<evidence type="ECO:0000256" key="2">
    <source>
        <dbReference type="ARBA" id="ARBA00022695"/>
    </source>
</evidence>
<keyword evidence="4" id="KW-0255">Endonuclease</keyword>
<dbReference type="Gene3D" id="3.10.20.370">
    <property type="match status" value="1"/>
</dbReference>